<dbReference type="GO" id="GO:0004198">
    <property type="term" value="F:calcium-dependent cysteine-type endopeptidase activity"/>
    <property type="evidence" value="ECO:0007669"/>
    <property type="project" value="InterPro"/>
</dbReference>
<evidence type="ECO:0000256" key="2">
    <source>
        <dbReference type="ARBA" id="ARBA00022670"/>
    </source>
</evidence>
<dbReference type="InterPro" id="IPR036213">
    <property type="entry name" value="Calpain_III_sf"/>
</dbReference>
<sequence length="846" mass="94251">MQSLERDAEATSSKASKAEFSKNYDQAFRLYIKTAESFLHLSRSTTADDRHKQRWKASAAKALERAEKIKRFIEVPKTPSQSLSTPAPENLGHLTPIGIDHFSPQEQFYVLKRGSTVNGLQFPLWEETTQRTASTSSAFTDPDGQPKLSPEQEKVSPVWQRAHSLGQSSVWTQRRRILPQDILQHVVTDCSVCASVSVFLEHDHRFNSQDNASELQRATKLDSRSVDGRYDIRILFNAIDNYLPFHPTEDVLMCMSILPSSRGEHEEILWPSLLEKAYMKLMGGYDFPGSNSSIDLHALAGWIPEHIDIKRQSDLDLCLLKPCADSSSRSTFEREKSWERIDKGYSSGQCLVTLGTGPSSQIYWRRIPLLPSHSYAVLNVYEGEEGRMLTVLDSWVRSGDDRIEPSRLLEIPWAEILNTFEGIYLSWDPKIWSTVLNFHGMWKRNKNDDDGLRQIQMAFTRTGLADEEIWVLLTRHVVDSHRDSDFIALQVELDDELSQSTKAVDIQSNLSARGTYTNSTHVLSRVRIPKSQKSGILSISASYDGGASEVGFTLSAYAEEGTKISWIKNKPSPPFMRKLEDSFTSKNAGGNCTYQSFMVNPQYHLMLRPAESRTGGISGAQNVTITLQTNKDLPVNVVVAWSKGQRVTELSTKDVVASSGAYTYGLARISKSIPVGEYTIVASAFEPQHTGSYSLKVESSCPFEIKTIPQEGAGMYSKVIRGAWEGESAAGAPAFDKYAKNPVFELDVKSMAQINIRLQLVQPSTAVPLNVTLYLVIQDNIQLSLSQKRNAATSGAYDSAIAGVTTTQTTIAAGRYYIVPSTYSPGIEAGFRILVYSSTPLTVKRV</sequence>
<keyword evidence="9" id="KW-1185">Reference proteome</keyword>
<comment type="similarity">
    <text evidence="1">Belongs to the peptidase C2 family. PalB/RIM13 subfamily.</text>
</comment>
<comment type="caution">
    <text evidence="5">Lacks conserved residue(s) required for the propagation of feature annotation.</text>
</comment>
<comment type="caution">
    <text evidence="8">The sequence shown here is derived from an EMBL/GenBank/DDBJ whole genome shotgun (WGS) entry which is preliminary data.</text>
</comment>
<dbReference type="Gene3D" id="2.60.120.380">
    <property type="match status" value="2"/>
</dbReference>
<dbReference type="InterPro" id="IPR022682">
    <property type="entry name" value="Calpain_domain_III"/>
</dbReference>
<dbReference type="InterPro" id="IPR038765">
    <property type="entry name" value="Papain-like_cys_pep_sf"/>
</dbReference>
<evidence type="ECO:0000256" key="4">
    <source>
        <dbReference type="ARBA" id="ARBA00022807"/>
    </source>
</evidence>
<dbReference type="SMART" id="SM00230">
    <property type="entry name" value="CysPc"/>
    <property type="match status" value="1"/>
</dbReference>
<dbReference type="Pfam" id="PF01067">
    <property type="entry name" value="Calpain_III"/>
    <property type="match status" value="2"/>
</dbReference>
<reference evidence="8 9" key="1">
    <citation type="submission" date="2019-12" db="EMBL/GenBank/DDBJ databases">
        <authorList>
            <person name="Floudas D."/>
            <person name="Bentzer J."/>
            <person name="Ahren D."/>
            <person name="Johansson T."/>
            <person name="Persson P."/>
            <person name="Tunlid A."/>
        </authorList>
    </citation>
    <scope>NUCLEOTIDE SEQUENCE [LARGE SCALE GENOMIC DNA]</scope>
    <source>
        <strain evidence="8 9">CBS 102.39</strain>
    </source>
</reference>
<organism evidence="8 9">
    <name type="scientific">Agrocybe pediades</name>
    <dbReference type="NCBI Taxonomy" id="84607"/>
    <lineage>
        <taxon>Eukaryota</taxon>
        <taxon>Fungi</taxon>
        <taxon>Dikarya</taxon>
        <taxon>Basidiomycota</taxon>
        <taxon>Agaricomycotina</taxon>
        <taxon>Agaricomycetes</taxon>
        <taxon>Agaricomycetidae</taxon>
        <taxon>Agaricales</taxon>
        <taxon>Agaricineae</taxon>
        <taxon>Strophariaceae</taxon>
        <taxon>Agrocybe</taxon>
    </lineage>
</organism>
<evidence type="ECO:0000256" key="6">
    <source>
        <dbReference type="SAM" id="MobiDB-lite"/>
    </source>
</evidence>
<dbReference type="Pfam" id="PF00648">
    <property type="entry name" value="Peptidase_C2"/>
    <property type="match status" value="1"/>
</dbReference>
<dbReference type="AlphaFoldDB" id="A0A8H4QPW3"/>
<evidence type="ECO:0000256" key="3">
    <source>
        <dbReference type="ARBA" id="ARBA00022801"/>
    </source>
</evidence>
<dbReference type="InterPro" id="IPR001300">
    <property type="entry name" value="Peptidase_C2_calpain_cat"/>
</dbReference>
<accession>A0A8H4QPW3</accession>
<evidence type="ECO:0000256" key="1">
    <source>
        <dbReference type="ARBA" id="ARBA00010193"/>
    </source>
</evidence>
<name>A0A8H4QPW3_9AGAR</name>
<dbReference type="InterPro" id="IPR036181">
    <property type="entry name" value="MIT_dom_sf"/>
</dbReference>
<dbReference type="Proteomes" id="UP000521872">
    <property type="component" value="Unassembled WGS sequence"/>
</dbReference>
<dbReference type="EMBL" id="JAACJL010000045">
    <property type="protein sequence ID" value="KAF4614242.1"/>
    <property type="molecule type" value="Genomic_DNA"/>
</dbReference>
<dbReference type="GO" id="GO:0006508">
    <property type="term" value="P:proteolysis"/>
    <property type="evidence" value="ECO:0007669"/>
    <property type="project" value="UniProtKB-KW"/>
</dbReference>
<keyword evidence="4" id="KW-0788">Thiol protease</keyword>
<dbReference type="InterPro" id="IPR051297">
    <property type="entry name" value="PalB/RIM13"/>
</dbReference>
<dbReference type="PANTHER" id="PTHR46143">
    <property type="entry name" value="CALPAIN-7"/>
    <property type="match status" value="1"/>
</dbReference>
<dbReference type="Pfam" id="PF04212">
    <property type="entry name" value="MIT"/>
    <property type="match status" value="1"/>
</dbReference>
<evidence type="ECO:0000256" key="5">
    <source>
        <dbReference type="PROSITE-ProRule" id="PRU00239"/>
    </source>
</evidence>
<gene>
    <name evidence="8" type="ORF">D9613_007736</name>
</gene>
<protein>
    <recommendedName>
        <fullName evidence="7">Calpain catalytic domain-containing protein</fullName>
    </recommendedName>
</protein>
<dbReference type="PROSITE" id="PS50203">
    <property type="entry name" value="CALPAIN_CAT"/>
    <property type="match status" value="1"/>
</dbReference>
<evidence type="ECO:0000313" key="8">
    <source>
        <dbReference type="EMBL" id="KAF4614242.1"/>
    </source>
</evidence>
<feature type="region of interest" description="Disordered" evidence="6">
    <location>
        <begin position="128"/>
        <end position="155"/>
    </location>
</feature>
<feature type="domain" description="Calpain catalytic" evidence="7">
    <location>
        <begin position="159"/>
        <end position="451"/>
    </location>
</feature>
<keyword evidence="2" id="KW-0645">Protease</keyword>
<feature type="compositionally biased region" description="Polar residues" evidence="6">
    <location>
        <begin position="130"/>
        <end position="139"/>
    </location>
</feature>
<proteinExistence type="inferred from homology"/>
<evidence type="ECO:0000259" key="7">
    <source>
        <dbReference type="PROSITE" id="PS50203"/>
    </source>
</evidence>
<dbReference type="SUPFAM" id="SSF116846">
    <property type="entry name" value="MIT domain"/>
    <property type="match status" value="1"/>
</dbReference>
<dbReference type="Gene3D" id="1.20.58.80">
    <property type="entry name" value="Phosphotransferase system, lactose/cellobiose-type IIA subunit"/>
    <property type="match status" value="1"/>
</dbReference>
<keyword evidence="3" id="KW-0378">Hydrolase</keyword>
<dbReference type="InterPro" id="IPR007330">
    <property type="entry name" value="MIT_dom"/>
</dbReference>
<dbReference type="SUPFAM" id="SSF49758">
    <property type="entry name" value="Calpain large subunit, middle domain (domain III)"/>
    <property type="match status" value="2"/>
</dbReference>
<dbReference type="PANTHER" id="PTHR46143:SF1">
    <property type="entry name" value="CALPAIN-7"/>
    <property type="match status" value="1"/>
</dbReference>
<evidence type="ECO:0000313" key="9">
    <source>
        <dbReference type="Proteomes" id="UP000521872"/>
    </source>
</evidence>
<dbReference type="SUPFAM" id="SSF54001">
    <property type="entry name" value="Cysteine proteinases"/>
    <property type="match status" value="1"/>
</dbReference>